<feature type="region of interest" description="Disordered" evidence="1">
    <location>
        <begin position="109"/>
        <end position="136"/>
    </location>
</feature>
<gene>
    <name evidence="3" type="ORF">BO78DRAFT_85837</name>
</gene>
<keyword evidence="4" id="KW-1185">Reference proteome</keyword>
<evidence type="ECO:0000313" key="3">
    <source>
        <dbReference type="EMBL" id="PYI07851.1"/>
    </source>
</evidence>
<protein>
    <submittedName>
        <fullName evidence="3">Uncharacterized protein</fullName>
    </submittedName>
</protein>
<keyword evidence="2" id="KW-1133">Transmembrane helix</keyword>
<dbReference type="AlphaFoldDB" id="A0A319EE47"/>
<keyword evidence="2" id="KW-0812">Transmembrane</keyword>
<keyword evidence="2" id="KW-0472">Membrane</keyword>
<dbReference type="Proteomes" id="UP000248423">
    <property type="component" value="Unassembled WGS sequence"/>
</dbReference>
<reference evidence="3 4" key="1">
    <citation type="submission" date="2018-02" db="EMBL/GenBank/DDBJ databases">
        <title>The genomes of Aspergillus section Nigri reveals drivers in fungal speciation.</title>
        <authorList>
            <consortium name="DOE Joint Genome Institute"/>
            <person name="Vesth T.C."/>
            <person name="Nybo J."/>
            <person name="Theobald S."/>
            <person name="Brandl J."/>
            <person name="Frisvad J.C."/>
            <person name="Nielsen K.F."/>
            <person name="Lyhne E.K."/>
            <person name="Kogle M.E."/>
            <person name="Kuo A."/>
            <person name="Riley R."/>
            <person name="Clum A."/>
            <person name="Nolan M."/>
            <person name="Lipzen A."/>
            <person name="Salamov A."/>
            <person name="Henrissat B."/>
            <person name="Wiebenga A."/>
            <person name="De vries R.P."/>
            <person name="Grigoriev I.V."/>
            <person name="Mortensen U.H."/>
            <person name="Andersen M.R."/>
            <person name="Baker S.E."/>
        </authorList>
    </citation>
    <scope>NUCLEOTIDE SEQUENCE [LARGE SCALE GENOMIC DNA]</scope>
    <source>
        <strain evidence="3 4">CBS 121057</strain>
    </source>
</reference>
<evidence type="ECO:0000313" key="4">
    <source>
        <dbReference type="Proteomes" id="UP000248423"/>
    </source>
</evidence>
<dbReference type="EMBL" id="KZ826339">
    <property type="protein sequence ID" value="PYI07851.1"/>
    <property type="molecule type" value="Genomic_DNA"/>
</dbReference>
<sequence>MQLSPDYEIQILSLPVYSSSLETSTRFRQSGWMAARHLDRGSLSSYNCYSSHPIPCHEYPQTAILQPSIAYYFFFFFLFFFYRLPLPKASAWPAKSPSSLAPTLASASKPAISSSRPWPALSHQTQQTRFPPQWQS</sequence>
<feature type="compositionally biased region" description="Polar residues" evidence="1">
    <location>
        <begin position="112"/>
        <end position="136"/>
    </location>
</feature>
<name>A0A319EE47_ASPSB</name>
<evidence type="ECO:0000256" key="1">
    <source>
        <dbReference type="SAM" id="MobiDB-lite"/>
    </source>
</evidence>
<dbReference type="VEuPathDB" id="FungiDB:BO78DRAFT_85837"/>
<evidence type="ECO:0000256" key="2">
    <source>
        <dbReference type="SAM" id="Phobius"/>
    </source>
</evidence>
<organism evidence="3 4">
    <name type="scientific">Aspergillus sclerotiicarbonarius (strain CBS 121057 / IBT 28362)</name>
    <dbReference type="NCBI Taxonomy" id="1448318"/>
    <lineage>
        <taxon>Eukaryota</taxon>
        <taxon>Fungi</taxon>
        <taxon>Dikarya</taxon>
        <taxon>Ascomycota</taxon>
        <taxon>Pezizomycotina</taxon>
        <taxon>Eurotiomycetes</taxon>
        <taxon>Eurotiomycetidae</taxon>
        <taxon>Eurotiales</taxon>
        <taxon>Aspergillaceae</taxon>
        <taxon>Aspergillus</taxon>
        <taxon>Aspergillus subgen. Circumdati</taxon>
    </lineage>
</organism>
<accession>A0A319EE47</accession>
<feature type="transmembrane region" description="Helical" evidence="2">
    <location>
        <begin position="69"/>
        <end position="86"/>
    </location>
</feature>
<proteinExistence type="predicted"/>